<name>A0A7W7AYE5_9SPHN</name>
<proteinExistence type="predicted"/>
<dbReference type="PANTHER" id="PTHR43265:SF1">
    <property type="entry name" value="ESTERASE ESTD"/>
    <property type="match status" value="1"/>
</dbReference>
<evidence type="ECO:0000313" key="2">
    <source>
        <dbReference type="EMBL" id="MBB4630673.1"/>
    </source>
</evidence>
<dbReference type="Proteomes" id="UP000566324">
    <property type="component" value="Unassembled WGS sequence"/>
</dbReference>
<dbReference type="InterPro" id="IPR053145">
    <property type="entry name" value="AB_hydrolase_Est10"/>
</dbReference>
<dbReference type="EMBL" id="JACHNZ010000001">
    <property type="protein sequence ID" value="MBB4630673.1"/>
    <property type="molecule type" value="Genomic_DNA"/>
</dbReference>
<evidence type="ECO:0000313" key="3">
    <source>
        <dbReference type="Proteomes" id="UP000566324"/>
    </source>
</evidence>
<dbReference type="InterPro" id="IPR029058">
    <property type="entry name" value="AB_hydrolase_fold"/>
</dbReference>
<keyword evidence="2" id="KW-0378">Hydrolase</keyword>
<reference evidence="2 3" key="1">
    <citation type="submission" date="2020-08" db="EMBL/GenBank/DDBJ databases">
        <title>Genomic Encyclopedia of Type Strains, Phase IV (KMG-IV): sequencing the most valuable type-strain genomes for metagenomic binning, comparative biology and taxonomic classification.</title>
        <authorList>
            <person name="Goeker M."/>
        </authorList>
    </citation>
    <scope>NUCLEOTIDE SEQUENCE [LARGE SCALE GENOMIC DNA]</scope>
    <source>
        <strain evidence="2 3">DSM 17328</strain>
    </source>
</reference>
<dbReference type="InterPro" id="IPR017531">
    <property type="entry name" value="Hydrolase-1_PEP"/>
</dbReference>
<dbReference type="Pfam" id="PF12697">
    <property type="entry name" value="Abhydrolase_6"/>
    <property type="match status" value="1"/>
</dbReference>
<protein>
    <submittedName>
        <fullName evidence="2">Exosortase A-associated hydrolase 1</fullName>
    </submittedName>
</protein>
<sequence>MAAMIRPLVIACEDASLAATLHPGAGARAALIVSGGVQTRAGPHRLFTQIAEALSRSGIAALRFDRRGVGDSEGEDAGFLRSEADIAAAASALRHESGASEIVGIGLCDGAAALALFGAQGAANRLVLLNPWSFESDTAEMPAALQRERTVRRLLNPRAWPRVLAGKVDVAAALKSMLGGSKAPAQSAFAARLVAAINAFPGPVLVVLSGRDATAGAFSALRPALGKHVAWVRIENADHTFTQPEARRALLAAVTGWLAP</sequence>
<dbReference type="Gene3D" id="3.40.50.1820">
    <property type="entry name" value="alpha/beta hydrolase"/>
    <property type="match status" value="1"/>
</dbReference>
<dbReference type="InterPro" id="IPR000073">
    <property type="entry name" value="AB_hydrolase_1"/>
</dbReference>
<gene>
    <name evidence="2" type="ORF">GGQ98_000274</name>
</gene>
<comment type="caution">
    <text evidence="2">The sequence shown here is derived from an EMBL/GenBank/DDBJ whole genome shotgun (WGS) entry which is preliminary data.</text>
</comment>
<dbReference type="PANTHER" id="PTHR43265">
    <property type="entry name" value="ESTERASE ESTD"/>
    <property type="match status" value="1"/>
</dbReference>
<accession>A0A7W7AYE5</accession>
<organism evidence="2 3">
    <name type="scientific">Sphingosinicella soli</name>
    <dbReference type="NCBI Taxonomy" id="333708"/>
    <lineage>
        <taxon>Bacteria</taxon>
        <taxon>Pseudomonadati</taxon>
        <taxon>Pseudomonadota</taxon>
        <taxon>Alphaproteobacteria</taxon>
        <taxon>Sphingomonadales</taxon>
        <taxon>Sphingosinicellaceae</taxon>
        <taxon>Sphingosinicella</taxon>
    </lineage>
</organism>
<feature type="domain" description="AB hydrolase-1" evidence="1">
    <location>
        <begin position="44"/>
        <end position="247"/>
    </location>
</feature>
<keyword evidence="3" id="KW-1185">Reference proteome</keyword>
<evidence type="ECO:0000259" key="1">
    <source>
        <dbReference type="Pfam" id="PF12697"/>
    </source>
</evidence>
<dbReference type="AlphaFoldDB" id="A0A7W7AYE5"/>
<dbReference type="GO" id="GO:0052689">
    <property type="term" value="F:carboxylic ester hydrolase activity"/>
    <property type="evidence" value="ECO:0007669"/>
    <property type="project" value="TreeGrafter"/>
</dbReference>
<dbReference type="NCBIfam" id="TIGR03100">
    <property type="entry name" value="hydr1_PEP"/>
    <property type="match status" value="1"/>
</dbReference>
<dbReference type="SUPFAM" id="SSF53474">
    <property type="entry name" value="alpha/beta-Hydrolases"/>
    <property type="match status" value="1"/>
</dbReference>